<dbReference type="InterPro" id="IPR051316">
    <property type="entry name" value="Zinc-reg_GTPase_activator"/>
</dbReference>
<evidence type="ECO:0000256" key="3">
    <source>
        <dbReference type="ARBA" id="ARBA00023186"/>
    </source>
</evidence>
<comment type="similarity">
    <text evidence="4">Belongs to the SIMIBI class G3E GTPase family. ZNG1 subfamily.</text>
</comment>
<dbReference type="Gene3D" id="3.30.1220.10">
    <property type="entry name" value="CobW-like, C-terminal domain"/>
    <property type="match status" value="1"/>
</dbReference>
<feature type="domain" description="CobW C-terminal" evidence="7">
    <location>
        <begin position="287"/>
        <end position="394"/>
    </location>
</feature>
<dbReference type="Pfam" id="PF02492">
    <property type="entry name" value="cobW"/>
    <property type="match status" value="1"/>
</dbReference>
<name>K3WNX3_GLOUD</name>
<keyword evidence="9" id="KW-1185">Reference proteome</keyword>
<organism evidence="8 9">
    <name type="scientific">Globisporangium ultimum (strain ATCC 200006 / CBS 805.95 / DAOM BR144)</name>
    <name type="common">Pythium ultimum</name>
    <dbReference type="NCBI Taxonomy" id="431595"/>
    <lineage>
        <taxon>Eukaryota</taxon>
        <taxon>Sar</taxon>
        <taxon>Stramenopiles</taxon>
        <taxon>Oomycota</taxon>
        <taxon>Peronosporomycetes</taxon>
        <taxon>Pythiales</taxon>
        <taxon>Pythiaceae</taxon>
        <taxon>Globisporangium</taxon>
    </lineage>
</organism>
<dbReference type="InterPro" id="IPR003495">
    <property type="entry name" value="CobW/HypB/UreG_nucleotide-bd"/>
</dbReference>
<dbReference type="EMBL" id="GL376635">
    <property type="status" value="NOT_ANNOTATED_CDS"/>
    <property type="molecule type" value="Genomic_DNA"/>
</dbReference>
<dbReference type="GO" id="GO:0016787">
    <property type="term" value="F:hydrolase activity"/>
    <property type="evidence" value="ECO:0007669"/>
    <property type="project" value="UniProtKB-KW"/>
</dbReference>
<reference evidence="9" key="2">
    <citation type="submission" date="2010-04" db="EMBL/GenBank/DDBJ databases">
        <authorList>
            <person name="Buell R."/>
            <person name="Hamilton J."/>
            <person name="Hostetler J."/>
        </authorList>
    </citation>
    <scope>NUCLEOTIDE SEQUENCE [LARGE SCALE GENOMIC DNA]</scope>
    <source>
        <strain evidence="9">DAOM:BR144</strain>
    </source>
</reference>
<dbReference type="Pfam" id="PF07683">
    <property type="entry name" value="CobW_C"/>
    <property type="match status" value="1"/>
</dbReference>
<sequence>MAANADRFARQADSDDEDAPELLAPAAHAPDDAPHPPMVPVTILSGFLGAGKTTLLRYILTANHGKRIAVIENEFGEEIGVENLIAKDGANGQVFDDFYELSNGCVCCSVRDDLVNTLEKLLARRDRFDYILVETTGMANPGKVASVFWVDDELEGRIFLDGIVTLVDAPRLQFHLDHPDTRNEAASQLAYADRILLNKRDLVTSEERQEAIVARVKAVNAIAKVSWTHRAEIDLDEILNIQSFTSQRALDIESILTAQQLQQQGHHRHSGEGEHKEEHTHTGAMQTTCLSIGDGARLDMSKLERWLGELLWDQADGVSSASTKDQRLFRMKGVLAIADEPNKFILQAVHELFEVYVSDESWSEASQEDVCSRIVFIGLHLDLKRLESGFRSCICCQ</sequence>
<dbReference type="InterPro" id="IPR036627">
    <property type="entry name" value="CobW-likC_sf"/>
</dbReference>
<accession>K3WNX3</accession>
<dbReference type="STRING" id="431595.K3WNX3"/>
<keyword evidence="2" id="KW-0378">Hydrolase</keyword>
<keyword evidence="1" id="KW-0547">Nucleotide-binding</keyword>
<dbReference type="GO" id="GO:0005737">
    <property type="term" value="C:cytoplasm"/>
    <property type="evidence" value="ECO:0007669"/>
    <property type="project" value="TreeGrafter"/>
</dbReference>
<dbReference type="SUPFAM" id="SSF90002">
    <property type="entry name" value="Hypothetical protein YjiA, C-terminal domain"/>
    <property type="match status" value="1"/>
</dbReference>
<dbReference type="VEuPathDB" id="FungiDB:PYU1_G006653"/>
<dbReference type="InterPro" id="IPR011629">
    <property type="entry name" value="CobW-like_C"/>
</dbReference>
<dbReference type="PANTHER" id="PTHR13748:SF62">
    <property type="entry name" value="COBW DOMAIN-CONTAINING PROTEIN"/>
    <property type="match status" value="1"/>
</dbReference>
<evidence type="ECO:0000256" key="5">
    <source>
        <dbReference type="ARBA" id="ARBA00049117"/>
    </source>
</evidence>
<dbReference type="InterPro" id="IPR027417">
    <property type="entry name" value="P-loop_NTPase"/>
</dbReference>
<evidence type="ECO:0000313" key="9">
    <source>
        <dbReference type="Proteomes" id="UP000019132"/>
    </source>
</evidence>
<protein>
    <recommendedName>
        <fullName evidence="7">CobW C-terminal domain-containing protein</fullName>
    </recommendedName>
</protein>
<dbReference type="SMART" id="SM00833">
    <property type="entry name" value="CobW_C"/>
    <property type="match status" value="1"/>
</dbReference>
<feature type="compositionally biased region" description="Basic and acidic residues" evidence="6">
    <location>
        <begin position="270"/>
        <end position="281"/>
    </location>
</feature>
<dbReference type="AlphaFoldDB" id="K3WNX3"/>
<evidence type="ECO:0000256" key="2">
    <source>
        <dbReference type="ARBA" id="ARBA00022801"/>
    </source>
</evidence>
<dbReference type="FunCoup" id="K3WNX3">
    <property type="interactions" value="11"/>
</dbReference>
<dbReference type="SUPFAM" id="SSF52540">
    <property type="entry name" value="P-loop containing nucleoside triphosphate hydrolases"/>
    <property type="match status" value="1"/>
</dbReference>
<proteinExistence type="inferred from homology"/>
<evidence type="ECO:0000256" key="4">
    <source>
        <dbReference type="ARBA" id="ARBA00034320"/>
    </source>
</evidence>
<reference evidence="8" key="3">
    <citation type="submission" date="2015-02" db="UniProtKB">
        <authorList>
            <consortium name="EnsemblProtists"/>
        </authorList>
    </citation>
    <scope>IDENTIFICATION</scope>
    <source>
        <strain evidence="8">DAOM BR144</strain>
    </source>
</reference>
<evidence type="ECO:0000256" key="1">
    <source>
        <dbReference type="ARBA" id="ARBA00022741"/>
    </source>
</evidence>
<comment type="catalytic activity">
    <reaction evidence="5">
        <text>GTP + H2O = GDP + phosphate + H(+)</text>
        <dbReference type="Rhea" id="RHEA:19669"/>
        <dbReference type="ChEBI" id="CHEBI:15377"/>
        <dbReference type="ChEBI" id="CHEBI:15378"/>
        <dbReference type="ChEBI" id="CHEBI:37565"/>
        <dbReference type="ChEBI" id="CHEBI:43474"/>
        <dbReference type="ChEBI" id="CHEBI:58189"/>
    </reaction>
    <physiologicalReaction direction="left-to-right" evidence="5">
        <dbReference type="Rhea" id="RHEA:19670"/>
    </physiologicalReaction>
</comment>
<evidence type="ECO:0000313" key="8">
    <source>
        <dbReference type="EnsemblProtists" id="PYU1_T006665"/>
    </source>
</evidence>
<dbReference type="eggNOG" id="KOG2743">
    <property type="taxonomic scope" value="Eukaryota"/>
</dbReference>
<evidence type="ECO:0000256" key="6">
    <source>
        <dbReference type="SAM" id="MobiDB-lite"/>
    </source>
</evidence>
<reference evidence="9" key="1">
    <citation type="journal article" date="2010" name="Genome Biol.">
        <title>Genome sequence of the necrotrophic plant pathogen Pythium ultimum reveals original pathogenicity mechanisms and effector repertoire.</title>
        <authorList>
            <person name="Levesque C.A."/>
            <person name="Brouwer H."/>
            <person name="Cano L."/>
            <person name="Hamilton J.P."/>
            <person name="Holt C."/>
            <person name="Huitema E."/>
            <person name="Raffaele S."/>
            <person name="Robideau G.P."/>
            <person name="Thines M."/>
            <person name="Win J."/>
            <person name="Zerillo M.M."/>
            <person name="Beakes G.W."/>
            <person name="Boore J.L."/>
            <person name="Busam D."/>
            <person name="Dumas B."/>
            <person name="Ferriera S."/>
            <person name="Fuerstenberg S.I."/>
            <person name="Gachon C.M."/>
            <person name="Gaulin E."/>
            <person name="Govers F."/>
            <person name="Grenville-Briggs L."/>
            <person name="Horner N."/>
            <person name="Hostetler J."/>
            <person name="Jiang R.H."/>
            <person name="Johnson J."/>
            <person name="Krajaejun T."/>
            <person name="Lin H."/>
            <person name="Meijer H.J."/>
            <person name="Moore B."/>
            <person name="Morris P."/>
            <person name="Phuntmart V."/>
            <person name="Puiu D."/>
            <person name="Shetty J."/>
            <person name="Stajich J.E."/>
            <person name="Tripathy S."/>
            <person name="Wawra S."/>
            <person name="van West P."/>
            <person name="Whitty B.R."/>
            <person name="Coutinho P.M."/>
            <person name="Henrissat B."/>
            <person name="Martin F."/>
            <person name="Thomas P.D."/>
            <person name="Tyler B.M."/>
            <person name="De Vries R.P."/>
            <person name="Kamoun S."/>
            <person name="Yandell M."/>
            <person name="Tisserat N."/>
            <person name="Buell C.R."/>
        </authorList>
    </citation>
    <scope>NUCLEOTIDE SEQUENCE</scope>
    <source>
        <strain evidence="9">DAOM:BR144</strain>
    </source>
</reference>
<dbReference type="CDD" id="cd03112">
    <property type="entry name" value="CobW-like"/>
    <property type="match status" value="1"/>
</dbReference>
<dbReference type="HOGENOM" id="CLU_017452_0_1_1"/>
<dbReference type="Proteomes" id="UP000019132">
    <property type="component" value="Unassembled WGS sequence"/>
</dbReference>
<dbReference type="PANTHER" id="PTHR13748">
    <property type="entry name" value="COBW-RELATED"/>
    <property type="match status" value="1"/>
</dbReference>
<feature type="region of interest" description="Disordered" evidence="6">
    <location>
        <begin position="262"/>
        <end position="283"/>
    </location>
</feature>
<keyword evidence="3" id="KW-0143">Chaperone</keyword>
<dbReference type="EnsemblProtists" id="PYU1_T006665">
    <property type="protein sequence ID" value="PYU1_T006665"/>
    <property type="gene ID" value="PYU1_G006653"/>
</dbReference>
<dbReference type="OMA" id="HSQGFET"/>
<dbReference type="Gene3D" id="3.40.50.300">
    <property type="entry name" value="P-loop containing nucleotide triphosphate hydrolases"/>
    <property type="match status" value="1"/>
</dbReference>
<dbReference type="InParanoid" id="K3WNX3"/>
<dbReference type="GO" id="GO:0000166">
    <property type="term" value="F:nucleotide binding"/>
    <property type="evidence" value="ECO:0007669"/>
    <property type="project" value="UniProtKB-KW"/>
</dbReference>
<evidence type="ECO:0000259" key="7">
    <source>
        <dbReference type="SMART" id="SM00833"/>
    </source>
</evidence>